<evidence type="ECO:0000313" key="5">
    <source>
        <dbReference type="EMBL" id="EGB07905.1"/>
    </source>
</evidence>
<dbReference type="SUPFAM" id="SSF50729">
    <property type="entry name" value="PH domain-like"/>
    <property type="match status" value="1"/>
</dbReference>
<feature type="compositionally biased region" description="Polar residues" evidence="2">
    <location>
        <begin position="982"/>
        <end position="991"/>
    </location>
</feature>
<dbReference type="PANTHER" id="PTHR24216">
    <property type="entry name" value="PAXILLIN-RELATED"/>
    <property type="match status" value="1"/>
</dbReference>
<feature type="region of interest" description="Disordered" evidence="2">
    <location>
        <begin position="642"/>
        <end position="666"/>
    </location>
</feature>
<protein>
    <submittedName>
        <fullName evidence="5">Uncharacterized protein</fullName>
    </submittedName>
</protein>
<reference evidence="5 6" key="1">
    <citation type="journal article" date="2011" name="Proc. Natl. Acad. Sci. U.S.A.">
        <title>Niche of harmful alga Aureococcus anophagefferens revealed through ecogenomics.</title>
        <authorList>
            <person name="Gobler C.J."/>
            <person name="Berry D.L."/>
            <person name="Dyhrman S.T."/>
            <person name="Wilhelm S.W."/>
            <person name="Salamov A."/>
            <person name="Lobanov A.V."/>
            <person name="Zhang Y."/>
            <person name="Collier J.L."/>
            <person name="Wurch L.L."/>
            <person name="Kustka A.B."/>
            <person name="Dill B.D."/>
            <person name="Shah M."/>
            <person name="VerBerkmoes N.C."/>
            <person name="Kuo A."/>
            <person name="Terry A."/>
            <person name="Pangilinan J."/>
            <person name="Lindquist E.A."/>
            <person name="Lucas S."/>
            <person name="Paulsen I.T."/>
            <person name="Hattenrath-Lehmann T.K."/>
            <person name="Talmage S.C."/>
            <person name="Walker E.A."/>
            <person name="Koch F."/>
            <person name="Burson A.M."/>
            <person name="Marcoval M.A."/>
            <person name="Tang Y.Z."/>
            <person name="Lecleir G.R."/>
            <person name="Coyne K.J."/>
            <person name="Berg G.M."/>
            <person name="Bertrand E.M."/>
            <person name="Saito M.A."/>
            <person name="Gladyshev V.N."/>
            <person name="Grigoriev I.V."/>
        </authorList>
    </citation>
    <scope>NUCLEOTIDE SEQUENCE [LARGE SCALE GENOMIC DNA]</scope>
    <source>
        <strain evidence="6">CCMP 1984</strain>
    </source>
</reference>
<feature type="compositionally biased region" description="Pro residues" evidence="2">
    <location>
        <begin position="765"/>
        <end position="775"/>
    </location>
</feature>
<feature type="region of interest" description="Disordered" evidence="2">
    <location>
        <begin position="531"/>
        <end position="554"/>
    </location>
</feature>
<keyword evidence="6" id="KW-1185">Reference proteome</keyword>
<feature type="region of interest" description="Disordered" evidence="2">
    <location>
        <begin position="584"/>
        <end position="624"/>
    </location>
</feature>
<dbReference type="InParanoid" id="F0YAC3"/>
<dbReference type="OrthoDB" id="206683at2759"/>
<dbReference type="InterPro" id="IPR001849">
    <property type="entry name" value="PH_domain"/>
</dbReference>
<dbReference type="PROSITE" id="PS50206">
    <property type="entry name" value="RHODANESE_3"/>
    <property type="match status" value="1"/>
</dbReference>
<feature type="domain" description="PH" evidence="3">
    <location>
        <begin position="3077"/>
        <end position="3192"/>
    </location>
</feature>
<feature type="compositionally biased region" description="Low complexity" evidence="2">
    <location>
        <begin position="992"/>
        <end position="1044"/>
    </location>
</feature>
<feature type="domain" description="Rhodanese" evidence="4">
    <location>
        <begin position="1630"/>
        <end position="1666"/>
    </location>
</feature>
<dbReference type="Gene3D" id="2.30.29.30">
    <property type="entry name" value="Pleckstrin-homology domain (PH domain)/Phosphotyrosine-binding domain (PTB)"/>
    <property type="match status" value="2"/>
</dbReference>
<dbReference type="Proteomes" id="UP000002729">
    <property type="component" value="Unassembled WGS sequence"/>
</dbReference>
<feature type="region of interest" description="Disordered" evidence="2">
    <location>
        <begin position="758"/>
        <end position="777"/>
    </location>
</feature>
<proteinExistence type="predicted"/>
<feature type="coiled-coil region" evidence="1">
    <location>
        <begin position="672"/>
        <end position="720"/>
    </location>
</feature>
<feature type="domain" description="PH" evidence="3">
    <location>
        <begin position="3260"/>
        <end position="3356"/>
    </location>
</feature>
<dbReference type="InterPro" id="IPR011993">
    <property type="entry name" value="PH-like_dom_sf"/>
</dbReference>
<name>F0YAC3_AURAN</name>
<feature type="region of interest" description="Disordered" evidence="2">
    <location>
        <begin position="302"/>
        <end position="333"/>
    </location>
</feature>
<dbReference type="PROSITE" id="PS50003">
    <property type="entry name" value="PH_DOMAIN"/>
    <property type="match status" value="2"/>
</dbReference>
<dbReference type="KEGG" id="aaf:AURANDRAFT_64493"/>
<feature type="compositionally biased region" description="Basic and acidic residues" evidence="2">
    <location>
        <begin position="584"/>
        <end position="595"/>
    </location>
</feature>
<dbReference type="SMART" id="SM00233">
    <property type="entry name" value="PH"/>
    <property type="match status" value="2"/>
</dbReference>
<dbReference type="PANTHER" id="PTHR24216:SF65">
    <property type="entry name" value="PAXILLIN-LIKE PROTEIN 1"/>
    <property type="match status" value="1"/>
</dbReference>
<evidence type="ECO:0000256" key="2">
    <source>
        <dbReference type="SAM" id="MobiDB-lite"/>
    </source>
</evidence>
<evidence type="ECO:0000259" key="3">
    <source>
        <dbReference type="PROSITE" id="PS50003"/>
    </source>
</evidence>
<accession>F0YAC3</accession>
<organism evidence="6">
    <name type="scientific">Aureococcus anophagefferens</name>
    <name type="common">Harmful bloom alga</name>
    <dbReference type="NCBI Taxonomy" id="44056"/>
    <lineage>
        <taxon>Eukaryota</taxon>
        <taxon>Sar</taxon>
        <taxon>Stramenopiles</taxon>
        <taxon>Ochrophyta</taxon>
        <taxon>Pelagophyceae</taxon>
        <taxon>Pelagomonadales</taxon>
        <taxon>Pelagomonadaceae</taxon>
        <taxon>Aureococcus</taxon>
    </lineage>
</organism>
<keyword evidence="1" id="KW-0175">Coiled coil</keyword>
<dbReference type="EMBL" id="GL833129">
    <property type="protein sequence ID" value="EGB07905.1"/>
    <property type="molecule type" value="Genomic_DNA"/>
</dbReference>
<feature type="region of interest" description="Disordered" evidence="2">
    <location>
        <begin position="3366"/>
        <end position="3403"/>
    </location>
</feature>
<sequence length="3435" mass="368809">MGGRHFAALVCALTSAFQRPQAPRAPRHIARVPRSLPPTPEDAEDEVSWRRSVTSADFDDALVYRLFRRQFEILLPGFVPKKQLAVSARRGKASLRRLRLNATALNRLFNPLAVDEGFPLQLLRCVCDSVSIAWTSVFTLNRDPLEVRINKVEFEFDQGARKPTKYQLGEAKREWDALAPAPAAFMNEYPTIEGARFLVDELVCVARRVEAPFPRGGNSTVRLTLRGVDARSVDNASAVVDLRRCWASYNPAPNAAAAFIAKRVVAREALVEICVEIKFDDRDASEADPAATASAAATAAAADATAPEVAEDVSSLDFERGDPTESDLDDLFPREETTPDRLWLLRRRREAAGGAANWSVTRTSDDWEPPRVEFSKNSEDDGFVVLARAPAPAALLTVGYDSPRAEVKSIRVDLDLRRFRLALDSDLLGDEGPAKPGDVSLGVFALFGDSRPAALRPAPSKVGAVGDALSAVLNRIRPVTAGRVSSGARSAADFSPRHSSGDRAWERALHRRIEALELQLQAEIAANRDLRSGGAVAAPPAPARDRAARASIQQERATWRRERYQLERQLHSARAAAADLATHLHDRGRGTREDDAAAAPRATPPKAAPPKAAPPKATPPKGAFDARGAAALVGQALEALGGAAAAPRPSPKKSPRATPEKADDAGLLDEVRADATADEARLLAQVAAAERENREGADRLERALDRLAAAERTAVATARDADALAAADGRVRAHARRCRASWRAVFPGAFPRVDAAAAAGDADAAPPPLEPPPPSDDALRCATLAARVLRERRRAGEAKAVARRFSAWRYGGRAPPKDAGGARVAALRSALAARRRVHALAAARAFWRWRRLPRARRRPSVLDALLPAAAGSGAKEQALAAAAEFFGGGQRGRRSEAARSEDFFGAGGGGAFAAGRRGSISDVISAQPAFRGGGEAFDALRGRLDAAADDFFALEDADGPARAAAFLASAAPEGPDVVATASVETNTEPPRTSSAAKDPPSTTAAATSTDPPSTTATTSTSTDPPSTAAAASTAAPSTATAATSTDDEAAVEAAVAATPPPRRRSSVVASVPKIYEVMIATGLRRHDVAHLMVHGGAAEDLDDAAARLDLSSPPGDDEPATPVDAALDPSTPAVVVDSSPEAVDQRWVGVRALTACGAALLDAAAGRGSLGVAFFRWLAASRKAAAAATLAGAAGDAADARRNLAARRLAATLKRRRRAIVAARFGGWATAARAAATREALAVVAAGRALARRRRGTLAAALGTWRGAVSTARSDDARRSEVRACVSCAGFVAAYRAAAGRALSRRFRAWRDAAGRRRRDARARRREHGARRVGGLLARRDRDRSRRAFPRLRAAGTLAAARTGELRRAARALLNRKRRRHLFVAFSAWWVRARRERAGERRRADADAGRARALRRWRNAMCRGAEARAFSSWARAAASLREREALAASRGAAAARVVRSWRRRGAAAAFRTWASRASDAAPLARAVVAARRRAAATSLCRAFGRLRTYAEVNAFVGAASRGEAARLTGRVLRGSERAILASRFRAWASGAGAARHRGERAVSGLATVLRRRRRAGLAGGFAALRGRAAAARAASGALAPVAALARRLAASRALAVWRRRTVAAKRREGRGRRAAEALSWALGRRYRRTLAGGFHAWRAAAAAATLAASASLLAAERLDRSRDVVAFAKASAARLFDAFAAGARRRTLATRLRRWRAAAADVAASAALRSLALASGGRRRRRASVAGAFAAWRAASAAATRRDAEHRARSAAETHERALADVLAEHAAALAAARDARDRALADASAGYEADAAQFRDEVDARDRAHARDVEGLRAALALAVAERADMLDAASAERAAALASAADGHRRLLETAVDGHDAAFAEAVAERAVEMSATNDVMAYAARKHDDDVRHHREAHARDVARFRAAHDHDLERFRAERASADATHAAALRALGEGSRRAGLRRFGALRRRGRVAHAWATWRAFSATRARAVGALDAIREAFDASLRRSAARAFSAWRRAAEAWRAEADRAAILLAIRDGALRRLEIAARDWSRTSVADGFRRLRAAVDAASTRDGRVRNALATFASGFGRGATAQTREAFAKWRTHVAAASRRVAARRTAAAASRGRCALLRRARLGSGFSAWRSALEADRLAMWEAVAAHAAKRAAYSKLENALRSSRRRDLGVAVERWRGEVRAKKALTRLQRSAASRLVYNYRRRAKAAAARRFLAWKRDVAEVGALAKLRRKAARRLRVFLKTLEASGPTDFAVLRAFERWRRAAFDSGALEAFEAAKLARAVGALRVVAAAERRAALAAGFGRLAAARDAGRRRDAGAGRLARRAARRRRRLAFGRWAAGAAAGRAAAAAAARVAAARADDGVAASRVAAARVAAALWSGRGRTASAVFFSRWRRAATATALARARRAGAAWRVASHAKRARVAAAFRAWAARARLDVARGDAAAAVLDAAAAARLGAAWVRWRRTVDRGAATVAALVRFERDAGRWRRAQLGAAFRSWLCLAAVRRAVGARRGLAAAAAAGALRRGVLRGAQAALRRGFAAWRARRDRRDDAARVLRRVGAGCRSRNRAALAAGLRRWRYALHRTKLVDAAGKMRRLAAAKQFGLIVSKRLVARRFRAFRRWARRTAALRGFATCVSKVAARAARGAFRRWALRATRSALAEGRARRGAALARAALKRAAARVATKAFLRWWAAACVDGLRAASLRALETRAARRRLRRSFRSLARRAGDAARCAAAVAALERVAARVATSAARRGFAAWRARAAARTATATEARSRLLASARRVRRVALRRAFARWNAHARRVAAAEAAFRKSDRRRRLRAAGRAFRAWVNAPASDSEDFEYANAFFRRAVSRAELGGDDTLRLALTTVVLRAGDLEVGGAPRRAALAAATLDDDGVYLGPALRCFEGDRVVLEAPLFGDDAGARAVSATEFQVGHREVFGAASETDRDGWLDALAKCLAHHRALLAKLHRDARHERPRSRLERSRRRAGRAPDDLDWLKTHAELLTEGLGEDPALLAALREELAGASEASVADKVHAVERGASELRGSLENVELCRGALHKRGGMLKTGKKIFHRHAWKEKTFVLRARAFDDRNVYVGPVLEFSCAGEDSGRYALDGCGVRGFEKPATIWAGSEPRDAFRFDVVERSGAIKSLYAPTAADRDRWLGAVGEALSGHHVVAARLAVLDPAGQEARDAAVEALRREADDAPLGFAAADELAKGIADVERDVDNTDFLRTGLCGVVIHGGFLIHKRKKRRYFKVRAVAFDDAGAYVGPRLEYAVEEDDDVVLGTYLLDGARVEAGEGSGFDLRYDHGTVALVAASAEDRSEWLLALEEALSQHHDIVEALRRRSGPAPRGRSPATPRRSPKPLAEPASPPDSPALFRFGVGRPADEFQCEFQCGNQPLNSLSRSNRRRFG</sequence>
<feature type="compositionally biased region" description="Low complexity" evidence="2">
    <location>
        <begin position="3370"/>
        <end position="3379"/>
    </location>
</feature>
<dbReference type="InterPro" id="IPR001763">
    <property type="entry name" value="Rhodanese-like_dom"/>
</dbReference>
<gene>
    <name evidence="5" type="ORF">AURANDRAFT_64493</name>
</gene>
<evidence type="ECO:0000259" key="4">
    <source>
        <dbReference type="PROSITE" id="PS50206"/>
    </source>
</evidence>
<evidence type="ECO:0000313" key="6">
    <source>
        <dbReference type="Proteomes" id="UP000002729"/>
    </source>
</evidence>
<feature type="region of interest" description="Disordered" evidence="2">
    <location>
        <begin position="981"/>
        <end position="1067"/>
    </location>
</feature>
<feature type="compositionally biased region" description="Pro residues" evidence="2">
    <location>
        <begin position="602"/>
        <end position="618"/>
    </location>
</feature>
<evidence type="ECO:0000256" key="1">
    <source>
        <dbReference type="SAM" id="Coils"/>
    </source>
</evidence>
<dbReference type="GeneID" id="20224855"/>
<dbReference type="RefSeq" id="XP_009037280.1">
    <property type="nucleotide sequence ID" value="XM_009039032.1"/>
</dbReference>